<protein>
    <submittedName>
        <fullName evidence="2">Putative secreted protein</fullName>
    </submittedName>
</protein>
<evidence type="ECO:0000256" key="1">
    <source>
        <dbReference type="SAM" id="SignalP"/>
    </source>
</evidence>
<name>A0A2M4CBG3_9DIPT</name>
<accession>A0A2M4CBG3</accession>
<reference evidence="2" key="1">
    <citation type="submission" date="2018-01" db="EMBL/GenBank/DDBJ databases">
        <title>An insight into the sialome of Amazonian anophelines.</title>
        <authorList>
            <person name="Ribeiro J.M."/>
            <person name="Scarpassa V."/>
            <person name="Calvo E."/>
        </authorList>
    </citation>
    <scope>NUCLEOTIDE SEQUENCE</scope>
    <source>
        <tissue evidence="2">Salivary glands</tissue>
    </source>
</reference>
<evidence type="ECO:0000313" key="2">
    <source>
        <dbReference type="EMBL" id="MBW62692.1"/>
    </source>
</evidence>
<dbReference type="EMBL" id="GGFJ01013551">
    <property type="protein sequence ID" value="MBW62692.1"/>
    <property type="molecule type" value="Transcribed_RNA"/>
</dbReference>
<sequence>MNTIRFSIWFCYVHCAFVLYPFSPSRTVTQPSILCAAFQRSSWRVSPGPTGFLSLTTRVASSKQHLFSSIPCVCCHHSTL</sequence>
<feature type="chain" id="PRO_5014714418" evidence="1">
    <location>
        <begin position="19"/>
        <end position="80"/>
    </location>
</feature>
<keyword evidence="1" id="KW-0732">Signal</keyword>
<dbReference type="AlphaFoldDB" id="A0A2M4CBG3"/>
<feature type="signal peptide" evidence="1">
    <location>
        <begin position="1"/>
        <end position="18"/>
    </location>
</feature>
<organism evidence="2">
    <name type="scientific">Anopheles marajoara</name>
    <dbReference type="NCBI Taxonomy" id="58244"/>
    <lineage>
        <taxon>Eukaryota</taxon>
        <taxon>Metazoa</taxon>
        <taxon>Ecdysozoa</taxon>
        <taxon>Arthropoda</taxon>
        <taxon>Hexapoda</taxon>
        <taxon>Insecta</taxon>
        <taxon>Pterygota</taxon>
        <taxon>Neoptera</taxon>
        <taxon>Endopterygota</taxon>
        <taxon>Diptera</taxon>
        <taxon>Nematocera</taxon>
        <taxon>Culicoidea</taxon>
        <taxon>Culicidae</taxon>
        <taxon>Anophelinae</taxon>
        <taxon>Anopheles</taxon>
    </lineage>
</organism>
<proteinExistence type="predicted"/>